<evidence type="ECO:0000256" key="2">
    <source>
        <dbReference type="ARBA" id="ARBA00003670"/>
    </source>
</evidence>
<evidence type="ECO:0000256" key="11">
    <source>
        <dbReference type="PROSITE-ProRule" id="PRU10111"/>
    </source>
</evidence>
<evidence type="ECO:0000256" key="5">
    <source>
        <dbReference type="ARBA" id="ARBA00022419"/>
    </source>
</evidence>
<evidence type="ECO:0000256" key="9">
    <source>
        <dbReference type="ARBA" id="ARBA00048995"/>
    </source>
</evidence>
<evidence type="ECO:0000256" key="6">
    <source>
        <dbReference type="ARBA" id="ARBA00022842"/>
    </source>
</evidence>
<dbReference type="InterPro" id="IPR015813">
    <property type="entry name" value="Pyrv/PenolPyrv_kinase-like_dom"/>
</dbReference>
<keyword evidence="7 10" id="KW-0456">Lyase</keyword>
<dbReference type="InterPro" id="IPR022805">
    <property type="entry name" value="PEP_COase_bac/pln-type"/>
</dbReference>
<evidence type="ECO:0000256" key="1">
    <source>
        <dbReference type="ARBA" id="ARBA00001946"/>
    </source>
</evidence>
<evidence type="ECO:0000256" key="8">
    <source>
        <dbReference type="ARBA" id="ARBA00023300"/>
    </source>
</evidence>
<dbReference type="GO" id="GO:0005829">
    <property type="term" value="C:cytosol"/>
    <property type="evidence" value="ECO:0007669"/>
    <property type="project" value="TreeGrafter"/>
</dbReference>
<comment type="cofactor">
    <cofactor evidence="1 10">
        <name>Mg(2+)</name>
        <dbReference type="ChEBI" id="CHEBI:18420"/>
    </cofactor>
</comment>
<keyword evidence="8 10" id="KW-0120">Carbon dioxide fixation</keyword>
<dbReference type="GO" id="GO:0015977">
    <property type="term" value="P:carbon fixation"/>
    <property type="evidence" value="ECO:0007669"/>
    <property type="project" value="UniProtKB-UniRule"/>
</dbReference>
<sequence length="902" mass="98292">MPSLDLGREPHTGRHVKQNAEFLDTLLTEAIRYLDGDDAADLVERARKAAFAGGDADLEALFTGLSADQGLFLARAFAYHSLLANIGEDVAGRRRHAEAEVMPGSERPMTLAAAIARVKKDDPKRLEALLDGLNVVPVLTAHPTEVRRRGVVDREFEISRLMALRRHHLPADLEAQIRSDLFREIALLWRTRQHRPERITVRDEIRNALSIVRTSILPALVELYGSWSLALGDEAAVPPMLKLGTWLGGDRDGHPGVDGETLKAALKSQARIILDFYAGQVRKLWSDLAISTGYTEVSADLQAMADLSESAHDVHRMDEPYRLVLSDIFERLSATAQKLAGQHVSYAFGPSTAEPYASPDAFISDLETVRDSLVDHEGEKLVGSTLRNLLDVARACGFHLLAIDLRQNADVHERVLHELFARTGSEANYLGLDEKFRVPLLLSELAHERPLRSPFVTYSEETEKELKILESAAEAVRDFGPAAIGAYVVSKAATVSDILEPLVLLKQVGIVTGGAEPSSTVFVSPLFETIGDLERGPDVIRAWLDMPIAKSLLGDKPVQEIMLGYSDSNKDGGYVASRRGVAAAASALAEAAQSRGAGVRFFHGRGGSVGRGGGPAAEAVLAQPPGTVQGRMRMTEQGEMIARRYGDQPTARRNLDGMAAAVLLASVEEEITHPPAPVEEAMNSLAQASFEAYRALVYDDAGFEDFFWSATPVGEIAQLNIGSRPSSRTASRKIEDLRAIPWVFSWSQARFMLPGWYGFASGVDKACLSTQQLQGLVEEYDFFSALLSNMELALAQSDMTMAARYAELSPDRAAAERIFKAIKREHDAAVKLALAIRGGEGLLDNQPQLAESVQLASHSVDPLNHLQLELLRRRRAGDEDPRIKLAIQSTVAGIAAGLRNTG</sequence>
<dbReference type="Gene3D" id="1.20.1440.90">
    <property type="entry name" value="Phosphoenolpyruvate/pyruvate domain"/>
    <property type="match status" value="1"/>
</dbReference>
<gene>
    <name evidence="10 13" type="primary">ppc</name>
    <name evidence="13" type="ORF">ABOZ73_00950</name>
</gene>
<comment type="catalytic activity">
    <reaction evidence="9 10">
        <text>oxaloacetate + phosphate = phosphoenolpyruvate + hydrogencarbonate</text>
        <dbReference type="Rhea" id="RHEA:28370"/>
        <dbReference type="ChEBI" id="CHEBI:16452"/>
        <dbReference type="ChEBI" id="CHEBI:17544"/>
        <dbReference type="ChEBI" id="CHEBI:43474"/>
        <dbReference type="ChEBI" id="CHEBI:58702"/>
        <dbReference type="EC" id="4.1.1.31"/>
    </reaction>
</comment>
<name>A0AB39KTH6_9CAUL</name>
<dbReference type="SUPFAM" id="SSF51621">
    <property type="entry name" value="Phosphoenolpyruvate/pyruvate domain"/>
    <property type="match status" value="1"/>
</dbReference>
<dbReference type="GO" id="GO:0006107">
    <property type="term" value="P:oxaloacetate metabolic process"/>
    <property type="evidence" value="ECO:0007669"/>
    <property type="project" value="UniProtKB-UniRule"/>
</dbReference>
<evidence type="ECO:0000313" key="13">
    <source>
        <dbReference type="EMBL" id="XDO97025.1"/>
    </source>
</evidence>
<evidence type="ECO:0000256" key="7">
    <source>
        <dbReference type="ARBA" id="ARBA00023239"/>
    </source>
</evidence>
<dbReference type="PANTHER" id="PTHR30523">
    <property type="entry name" value="PHOSPHOENOLPYRUVATE CARBOXYLASE"/>
    <property type="match status" value="1"/>
</dbReference>
<comment type="subunit">
    <text evidence="10">Homotetramer.</text>
</comment>
<evidence type="ECO:0000256" key="10">
    <source>
        <dbReference type="HAMAP-Rule" id="MF_00595"/>
    </source>
</evidence>
<feature type="active site" evidence="10 11">
    <location>
        <position position="142"/>
    </location>
</feature>
<organism evidence="13">
    <name type="scientific">Caulobacter sp. 73W</name>
    <dbReference type="NCBI Taxonomy" id="3161137"/>
    <lineage>
        <taxon>Bacteria</taxon>
        <taxon>Pseudomonadati</taxon>
        <taxon>Pseudomonadota</taxon>
        <taxon>Alphaproteobacteria</taxon>
        <taxon>Caulobacterales</taxon>
        <taxon>Caulobacteraceae</taxon>
        <taxon>Caulobacter</taxon>
    </lineage>
</organism>
<reference evidence="13" key="1">
    <citation type="submission" date="2024-06" db="EMBL/GenBank/DDBJ databases">
        <title>Caulobacter inopinatus, sp. nov.</title>
        <authorList>
            <person name="Donachie S.P."/>
        </authorList>
    </citation>
    <scope>NUCLEOTIDE SEQUENCE</scope>
    <source>
        <strain evidence="13">73W</strain>
    </source>
</reference>
<evidence type="ECO:0000256" key="4">
    <source>
        <dbReference type="ARBA" id="ARBA00012305"/>
    </source>
</evidence>
<dbReference type="GO" id="GO:0006099">
    <property type="term" value="P:tricarboxylic acid cycle"/>
    <property type="evidence" value="ECO:0007669"/>
    <property type="project" value="InterPro"/>
</dbReference>
<protein>
    <recommendedName>
        <fullName evidence="5 10">Phosphoenolpyruvate carboxylase</fullName>
        <shortName evidence="10">PEPC</shortName>
        <shortName evidence="10">PEPCase</shortName>
        <ecNumber evidence="4 10">4.1.1.31</ecNumber>
    </recommendedName>
</protein>
<dbReference type="InterPro" id="IPR021135">
    <property type="entry name" value="PEP_COase"/>
</dbReference>
<dbReference type="EMBL" id="CP158375">
    <property type="protein sequence ID" value="XDO97025.1"/>
    <property type="molecule type" value="Genomic_DNA"/>
</dbReference>
<dbReference type="RefSeq" id="WP_369059970.1">
    <property type="nucleotide sequence ID" value="NZ_CP158375.1"/>
</dbReference>
<dbReference type="InterPro" id="IPR033129">
    <property type="entry name" value="PEPCASE_His_AS"/>
</dbReference>
<feature type="active site" evidence="10 12">
    <location>
        <position position="570"/>
    </location>
</feature>
<dbReference type="GO" id="GO:0000287">
    <property type="term" value="F:magnesium ion binding"/>
    <property type="evidence" value="ECO:0007669"/>
    <property type="project" value="UniProtKB-UniRule"/>
</dbReference>
<comment type="similarity">
    <text evidence="3 10">Belongs to the PEPCase type 1 family.</text>
</comment>
<dbReference type="GO" id="GO:0008964">
    <property type="term" value="F:phosphoenolpyruvate carboxylase activity"/>
    <property type="evidence" value="ECO:0007669"/>
    <property type="project" value="UniProtKB-UniRule"/>
</dbReference>
<keyword evidence="6 10" id="KW-0460">Magnesium</keyword>
<accession>A0AB39KTH6</accession>
<proteinExistence type="inferred from homology"/>
<dbReference type="NCBIfam" id="NF000584">
    <property type="entry name" value="PRK00009.1"/>
    <property type="match status" value="1"/>
</dbReference>
<dbReference type="PROSITE" id="PS00393">
    <property type="entry name" value="PEPCASE_2"/>
    <property type="match status" value="1"/>
</dbReference>
<comment type="function">
    <text evidence="2 10">Forms oxaloacetate, a four-carbon dicarboxylic acid source for the tricarboxylic acid cycle.</text>
</comment>
<dbReference type="HAMAP" id="MF_00595">
    <property type="entry name" value="PEPcase_type1"/>
    <property type="match status" value="1"/>
</dbReference>
<dbReference type="InterPro" id="IPR018129">
    <property type="entry name" value="PEP_COase_Lys_AS"/>
</dbReference>
<dbReference type="EC" id="4.1.1.31" evidence="4 10"/>
<dbReference type="AlphaFoldDB" id="A0AB39KTH6"/>
<dbReference type="PRINTS" id="PR00150">
    <property type="entry name" value="PEPCARBXLASE"/>
</dbReference>
<evidence type="ECO:0000256" key="12">
    <source>
        <dbReference type="PROSITE-ProRule" id="PRU10112"/>
    </source>
</evidence>
<dbReference type="PROSITE" id="PS00781">
    <property type="entry name" value="PEPCASE_1"/>
    <property type="match status" value="1"/>
</dbReference>
<dbReference type="Pfam" id="PF00311">
    <property type="entry name" value="PEPcase"/>
    <property type="match status" value="1"/>
</dbReference>
<dbReference type="PANTHER" id="PTHR30523:SF6">
    <property type="entry name" value="PHOSPHOENOLPYRUVATE CARBOXYLASE"/>
    <property type="match status" value="1"/>
</dbReference>
<evidence type="ECO:0000256" key="3">
    <source>
        <dbReference type="ARBA" id="ARBA00008346"/>
    </source>
</evidence>